<evidence type="ECO:0000313" key="3">
    <source>
        <dbReference type="Proteomes" id="UP000216725"/>
    </source>
</evidence>
<proteinExistence type="predicted"/>
<feature type="transmembrane region" description="Helical" evidence="1">
    <location>
        <begin position="84"/>
        <end position="105"/>
    </location>
</feature>
<reference evidence="2 3" key="1">
    <citation type="journal article" date="2017" name="BMC Genomics">
        <title>Comparative genomic and phylogenomic analyses of the Bifidobacteriaceae family.</title>
        <authorList>
            <person name="Lugli G.A."/>
            <person name="Milani C."/>
            <person name="Turroni F."/>
            <person name="Duranti S."/>
            <person name="Mancabelli L."/>
            <person name="Mangifesta M."/>
            <person name="Ferrario C."/>
            <person name="Modesto M."/>
            <person name="Mattarelli P."/>
            <person name="Jiri K."/>
            <person name="van Sinderen D."/>
            <person name="Ventura M."/>
        </authorList>
    </citation>
    <scope>NUCLEOTIDE SEQUENCE [LARGE SCALE GENOMIC DNA]</scope>
    <source>
        <strain evidence="2 3">DSM 24742</strain>
    </source>
</reference>
<accession>A0A261F2P9</accession>
<dbReference type="OrthoDB" id="3837955at2"/>
<organism evidence="2 3">
    <name type="scientific">Pseudoscardovia radai</name>
    <dbReference type="NCBI Taxonomy" id="987066"/>
    <lineage>
        <taxon>Bacteria</taxon>
        <taxon>Bacillati</taxon>
        <taxon>Actinomycetota</taxon>
        <taxon>Actinomycetes</taxon>
        <taxon>Bifidobacteriales</taxon>
        <taxon>Bifidobacteriaceae</taxon>
        <taxon>Pseudoscardovia</taxon>
    </lineage>
</organism>
<dbReference type="EMBL" id="MWWR01000002">
    <property type="protein sequence ID" value="OZG53343.1"/>
    <property type="molecule type" value="Genomic_DNA"/>
</dbReference>
<gene>
    <name evidence="2" type="ORF">PSRA_0150</name>
</gene>
<dbReference type="RefSeq" id="WP_094659951.1">
    <property type="nucleotide sequence ID" value="NZ_MWWR01000002.1"/>
</dbReference>
<feature type="transmembrane region" description="Helical" evidence="1">
    <location>
        <begin position="48"/>
        <end position="72"/>
    </location>
</feature>
<keyword evidence="3" id="KW-1185">Reference proteome</keyword>
<feature type="transmembrane region" description="Helical" evidence="1">
    <location>
        <begin position="145"/>
        <end position="162"/>
    </location>
</feature>
<comment type="caution">
    <text evidence="2">The sequence shown here is derived from an EMBL/GenBank/DDBJ whole genome shotgun (WGS) entry which is preliminary data.</text>
</comment>
<feature type="transmembrane region" description="Helical" evidence="1">
    <location>
        <begin position="169"/>
        <end position="190"/>
    </location>
</feature>
<evidence type="ECO:0000256" key="1">
    <source>
        <dbReference type="SAM" id="Phobius"/>
    </source>
</evidence>
<protein>
    <submittedName>
        <fullName evidence="2">Uncharacterized protein</fullName>
    </submittedName>
</protein>
<feature type="transmembrane region" description="Helical" evidence="1">
    <location>
        <begin position="112"/>
        <end position="133"/>
    </location>
</feature>
<dbReference type="AlphaFoldDB" id="A0A261F2P9"/>
<keyword evidence="1" id="KW-1133">Transmembrane helix</keyword>
<keyword evidence="1" id="KW-0812">Transmembrane</keyword>
<keyword evidence="1" id="KW-0472">Membrane</keyword>
<sequence>MSHLYDPAYAAANLVTGQRLLVVCCLFYLAWWAVAFRPGRRHGRNLPAIVILLAGAIGAGAAGLCMSFVSVLDAPGERIVPGRTILSLGVGLFLVLLAVTVLALGRRFTCELFLIVGWTALEYAAVDVLRSAGRMTHTGAVTMDVALALAFVVSVVMYALYYRLRGRHGYVAGMVPLVSEGVSMLLLLAVTA</sequence>
<dbReference type="Proteomes" id="UP000216725">
    <property type="component" value="Unassembled WGS sequence"/>
</dbReference>
<feature type="transmembrane region" description="Helical" evidence="1">
    <location>
        <begin position="20"/>
        <end position="36"/>
    </location>
</feature>
<name>A0A261F2P9_9BIFI</name>
<evidence type="ECO:0000313" key="2">
    <source>
        <dbReference type="EMBL" id="OZG53343.1"/>
    </source>
</evidence>